<feature type="domain" description="PucR C-terminal helix-turn-helix" evidence="3">
    <location>
        <begin position="446"/>
        <end position="499"/>
    </location>
</feature>
<accession>A0A0D7WYD0</accession>
<gene>
    <name evidence="5" type="ORF">QD47_18430</name>
</gene>
<organism evidence="5 6">
    <name type="scientific">Paenibacillus terrae</name>
    <dbReference type="NCBI Taxonomy" id="159743"/>
    <lineage>
        <taxon>Bacteria</taxon>
        <taxon>Bacillati</taxon>
        <taxon>Bacillota</taxon>
        <taxon>Bacilli</taxon>
        <taxon>Bacillales</taxon>
        <taxon>Paenibacillaceae</taxon>
        <taxon>Paenibacillus</taxon>
    </lineage>
</organism>
<dbReference type="InterPro" id="IPR012914">
    <property type="entry name" value="PucR_dom"/>
</dbReference>
<dbReference type="Gene3D" id="1.10.10.2840">
    <property type="entry name" value="PucR C-terminal helix-turn-helix domain"/>
    <property type="match status" value="1"/>
</dbReference>
<evidence type="ECO:0000313" key="5">
    <source>
        <dbReference type="EMBL" id="KJD44180.1"/>
    </source>
</evidence>
<sequence>MKIPGVTVQELMTMPVLKEAKVLSGEKGLNRIVRFIDIMEVPDLKGWIREGVLLMTTAYSIRHEPEVLCQIIQLLHEGGAAALAIKPTRFLKGIPRSALEESNACGLPVIEIPADIPYTDITQRVMDMVLNRQAELLRRSEEIYRNLTTMVLENSGIQAVSDNIAELLKAPVALIDNGGRAIVTSPQEWNWMEAQDSRHFPINVDKRTVAKLVIARNELDDMEQVGIEQARLVMALELMREKAVEDTESRLRGNFIDELMTPPVPLRHEVERRGRQLGFNPAYDWEVAVLESATAPPEEILSGLLSQESTRRRVVSHIEFRSNRAILFLPTLHPNDHHDGAGADQGLTWAETLKSWNSEKALGTGDYYIGIGSTKKLWELMQSYNEARRAITVSQRLYPDRRVCKFGDIEMHYMLGEAMNKEEFVDLFERKLGKLQQYDRSHGSDLLKTLFYYLENRGSLMDTANYLFIHRNSVKYRLERIRDIADFDLNDPREQFICHTCLIHYYLREHK</sequence>
<dbReference type="Proteomes" id="UP000032534">
    <property type="component" value="Unassembled WGS sequence"/>
</dbReference>
<dbReference type="Pfam" id="PF17853">
    <property type="entry name" value="GGDEF_2"/>
    <property type="match status" value="1"/>
</dbReference>
<evidence type="ECO:0000259" key="3">
    <source>
        <dbReference type="Pfam" id="PF13556"/>
    </source>
</evidence>
<dbReference type="Pfam" id="PF07905">
    <property type="entry name" value="PucR"/>
    <property type="match status" value="1"/>
</dbReference>
<comment type="similarity">
    <text evidence="1">Belongs to the CdaR family.</text>
</comment>
<protein>
    <submittedName>
        <fullName evidence="5">Polyketide synthase regulator</fullName>
    </submittedName>
</protein>
<keyword evidence="6" id="KW-1185">Reference proteome</keyword>
<feature type="domain" description="CdaR GGDEF-like" evidence="4">
    <location>
        <begin position="269"/>
        <end position="393"/>
    </location>
</feature>
<dbReference type="InterPro" id="IPR025736">
    <property type="entry name" value="PucR_C-HTH_dom"/>
</dbReference>
<evidence type="ECO:0000256" key="1">
    <source>
        <dbReference type="ARBA" id="ARBA00006754"/>
    </source>
</evidence>
<evidence type="ECO:0000313" key="6">
    <source>
        <dbReference type="Proteomes" id="UP000032534"/>
    </source>
</evidence>
<dbReference type="InterPro" id="IPR041522">
    <property type="entry name" value="CdaR_GGDEF"/>
</dbReference>
<dbReference type="PATRIC" id="fig|159743.3.peg.4100"/>
<dbReference type="InterPro" id="IPR051448">
    <property type="entry name" value="CdaR-like_regulators"/>
</dbReference>
<dbReference type="InterPro" id="IPR042070">
    <property type="entry name" value="PucR_C-HTH_sf"/>
</dbReference>
<evidence type="ECO:0000259" key="2">
    <source>
        <dbReference type="Pfam" id="PF07905"/>
    </source>
</evidence>
<comment type="caution">
    <text evidence="5">The sequence shown here is derived from an EMBL/GenBank/DDBJ whole genome shotgun (WGS) entry which is preliminary data.</text>
</comment>
<dbReference type="Pfam" id="PF13556">
    <property type="entry name" value="HTH_30"/>
    <property type="match status" value="1"/>
</dbReference>
<name>A0A0D7WYD0_9BACL</name>
<dbReference type="RefSeq" id="WP_044647503.1">
    <property type="nucleotide sequence ID" value="NZ_JTHP01000040.1"/>
</dbReference>
<dbReference type="OrthoDB" id="142218at2"/>
<dbReference type="PANTHER" id="PTHR33744">
    <property type="entry name" value="CARBOHYDRATE DIACID REGULATOR"/>
    <property type="match status" value="1"/>
</dbReference>
<evidence type="ECO:0000259" key="4">
    <source>
        <dbReference type="Pfam" id="PF17853"/>
    </source>
</evidence>
<dbReference type="EMBL" id="JTHP01000040">
    <property type="protein sequence ID" value="KJD44180.1"/>
    <property type="molecule type" value="Genomic_DNA"/>
</dbReference>
<proteinExistence type="inferred from homology"/>
<dbReference type="PANTHER" id="PTHR33744:SF1">
    <property type="entry name" value="DNA-BINDING TRANSCRIPTIONAL ACTIVATOR ADER"/>
    <property type="match status" value="1"/>
</dbReference>
<dbReference type="AlphaFoldDB" id="A0A0D7WYD0"/>
<feature type="domain" description="Purine catabolism PurC-like" evidence="2">
    <location>
        <begin position="10"/>
        <end position="128"/>
    </location>
</feature>
<reference evidence="5 6" key="1">
    <citation type="submission" date="2014-11" db="EMBL/GenBank/DDBJ databases">
        <title>Draft Genome Sequences of Paenibacillus polymyxa NRRL B-30509 and Paenibacillus terrae NRRL B-30644, Strains from a Poultry Environment that Produce Tridecaptin A and Paenicidins.</title>
        <authorList>
            <person name="van Belkum M.J."/>
            <person name="Lohans C.T."/>
            <person name="Vederas J.C."/>
        </authorList>
    </citation>
    <scope>NUCLEOTIDE SEQUENCE [LARGE SCALE GENOMIC DNA]</scope>
    <source>
        <strain evidence="5 6">NRRL B-30644</strain>
    </source>
</reference>